<name>A0A2P4ZJB8_9HYPO</name>
<proteinExistence type="predicted"/>
<evidence type="ECO:0000313" key="2">
    <source>
        <dbReference type="Proteomes" id="UP000054821"/>
    </source>
</evidence>
<protein>
    <submittedName>
        <fullName evidence="1">Uncharacterized protein</fullName>
    </submittedName>
</protein>
<dbReference type="EMBL" id="JPDN02000023">
    <property type="protein sequence ID" value="PON24378.1"/>
    <property type="molecule type" value="Genomic_DNA"/>
</dbReference>
<dbReference type="Proteomes" id="UP000054821">
    <property type="component" value="Unassembled WGS sequence"/>
</dbReference>
<organism evidence="1 2">
    <name type="scientific">Trichoderma gamsii</name>
    <dbReference type="NCBI Taxonomy" id="398673"/>
    <lineage>
        <taxon>Eukaryota</taxon>
        <taxon>Fungi</taxon>
        <taxon>Dikarya</taxon>
        <taxon>Ascomycota</taxon>
        <taxon>Pezizomycotina</taxon>
        <taxon>Sordariomycetes</taxon>
        <taxon>Hypocreomycetidae</taxon>
        <taxon>Hypocreales</taxon>
        <taxon>Hypocreaceae</taxon>
        <taxon>Trichoderma</taxon>
    </lineage>
</organism>
<sequence>MQIRSACFERALHKTPTPFLSPDGSQLCRMEPVFLSVFFTIQLLPDTTAIYVLCRYTISISNTNVICSHR</sequence>
<dbReference type="GeneID" id="36347659"/>
<dbReference type="AlphaFoldDB" id="A0A2P4ZJB8"/>
<keyword evidence="2" id="KW-1185">Reference proteome</keyword>
<reference evidence="1 2" key="1">
    <citation type="journal article" date="2016" name="Genome Announc.">
        <title>Draft Whole-Genome Sequence of Trichoderma gamsii T6085, a Promising Biocontrol Agent of Fusarium Head Blight on Wheat.</title>
        <authorList>
            <person name="Baroncelli R."/>
            <person name="Zapparata A."/>
            <person name="Piaggeschi G."/>
            <person name="Sarrocco S."/>
            <person name="Vannacci G."/>
        </authorList>
    </citation>
    <scope>NUCLEOTIDE SEQUENCE [LARGE SCALE GENOMIC DNA]</scope>
    <source>
        <strain evidence="1 2">T6085</strain>
    </source>
</reference>
<evidence type="ECO:0000313" key="1">
    <source>
        <dbReference type="EMBL" id="PON24378.1"/>
    </source>
</evidence>
<comment type="caution">
    <text evidence="1">The sequence shown here is derived from an EMBL/GenBank/DDBJ whole genome shotgun (WGS) entry which is preliminary data.</text>
</comment>
<dbReference type="RefSeq" id="XP_024405320.1">
    <property type="nucleotide sequence ID" value="XM_024549934.1"/>
</dbReference>
<accession>A0A2P4ZJB8</accession>
<gene>
    <name evidence="1" type="ORF">TGAM01_v206710</name>
</gene>